<reference evidence="6 7" key="1">
    <citation type="journal article" date="2020" name="FEMS Microbiol. Ecol.">
        <title>Temporal dynamics of bacterial communities during seed development and maturation.</title>
        <authorList>
            <person name="Chesneau G."/>
            <person name="Torres-Cortes G."/>
            <person name="Briand M."/>
            <person name="Darrasse A."/>
            <person name="Preveaux A."/>
            <person name="Marais C."/>
            <person name="Jacques M.A."/>
            <person name="Shade A."/>
            <person name="Barret M."/>
        </authorList>
    </citation>
    <scope>NUCLEOTIDE SEQUENCE [LARGE SCALE GENOMIC DNA]</scope>
    <source>
        <strain evidence="6 7">CFBP13723</strain>
    </source>
</reference>
<accession>A0ABR9A9U2</accession>
<name>A0ABR9A9U2_9PSED</name>
<evidence type="ECO:0000259" key="5">
    <source>
        <dbReference type="PROSITE" id="PS50931"/>
    </source>
</evidence>
<evidence type="ECO:0000256" key="2">
    <source>
        <dbReference type="ARBA" id="ARBA00023015"/>
    </source>
</evidence>
<organism evidence="6 7">
    <name type="scientific">Pseudomonas lutea</name>
    <dbReference type="NCBI Taxonomy" id="243924"/>
    <lineage>
        <taxon>Bacteria</taxon>
        <taxon>Pseudomonadati</taxon>
        <taxon>Pseudomonadota</taxon>
        <taxon>Gammaproteobacteria</taxon>
        <taxon>Pseudomonadales</taxon>
        <taxon>Pseudomonadaceae</taxon>
        <taxon>Pseudomonas</taxon>
    </lineage>
</organism>
<evidence type="ECO:0000256" key="3">
    <source>
        <dbReference type="ARBA" id="ARBA00023125"/>
    </source>
</evidence>
<dbReference type="Pfam" id="PF03466">
    <property type="entry name" value="LysR_substrate"/>
    <property type="match status" value="1"/>
</dbReference>
<gene>
    <name evidence="6" type="ORF">IFT62_16965</name>
</gene>
<dbReference type="PRINTS" id="PR00039">
    <property type="entry name" value="HTHLYSR"/>
</dbReference>
<dbReference type="SUPFAM" id="SSF46785">
    <property type="entry name" value="Winged helix' DNA-binding domain"/>
    <property type="match status" value="1"/>
</dbReference>
<dbReference type="PANTHER" id="PTHR30346">
    <property type="entry name" value="TRANSCRIPTIONAL DUAL REGULATOR HCAR-RELATED"/>
    <property type="match status" value="1"/>
</dbReference>
<protein>
    <submittedName>
        <fullName evidence="6">LysR family transcriptional regulator</fullName>
    </submittedName>
</protein>
<comment type="caution">
    <text evidence="6">The sequence shown here is derived from an EMBL/GenBank/DDBJ whole genome shotgun (WGS) entry which is preliminary data.</text>
</comment>
<dbReference type="Proteomes" id="UP000625247">
    <property type="component" value="Unassembled WGS sequence"/>
</dbReference>
<keyword evidence="7" id="KW-1185">Reference proteome</keyword>
<dbReference type="PANTHER" id="PTHR30346:SF28">
    <property type="entry name" value="HTH-TYPE TRANSCRIPTIONAL REGULATOR CYNR"/>
    <property type="match status" value="1"/>
</dbReference>
<dbReference type="InterPro" id="IPR005119">
    <property type="entry name" value="LysR_subst-bd"/>
</dbReference>
<dbReference type="InterPro" id="IPR000847">
    <property type="entry name" value="LysR_HTH_N"/>
</dbReference>
<sequence length="299" mass="33302">MIDARLLECFVAVAETLHFGKAAQRLFISQPALTQQIKRLESKLDAMLFERSTRAVFLTPAGETLLRRARLLQAETDDMLRQVRQVAQGEAGLLKIGLTPTAACSSLAEAIYRFSTSRPNIELELHELNSVDMVAGLRQRKLDIAFMRPVNTDLDIHIKTLYNEPLVYCVRADQAGTGQIKIGLSKVVAAPLIGYDNRISPYFNELLSKIFIDHGLVPRYGHRSVIPTILSYVEMGLGGAIVPASLKRSRASGLRFLPLADAPQHAVTCVTCLKANQSKLIFDLQTYLQEFDFQATWDD</sequence>
<feature type="domain" description="HTH lysR-type" evidence="5">
    <location>
        <begin position="2"/>
        <end position="59"/>
    </location>
</feature>
<keyword evidence="3" id="KW-0238">DNA-binding</keyword>
<comment type="similarity">
    <text evidence="1">Belongs to the LysR transcriptional regulatory family.</text>
</comment>
<evidence type="ECO:0000256" key="4">
    <source>
        <dbReference type="ARBA" id="ARBA00023163"/>
    </source>
</evidence>
<dbReference type="PROSITE" id="PS50931">
    <property type="entry name" value="HTH_LYSR"/>
    <property type="match status" value="1"/>
</dbReference>
<evidence type="ECO:0000256" key="1">
    <source>
        <dbReference type="ARBA" id="ARBA00009437"/>
    </source>
</evidence>
<dbReference type="CDD" id="cd08414">
    <property type="entry name" value="PBP2_LTTR_aromatics_like"/>
    <property type="match status" value="1"/>
</dbReference>
<dbReference type="InterPro" id="IPR036390">
    <property type="entry name" value="WH_DNA-bd_sf"/>
</dbReference>
<evidence type="ECO:0000313" key="6">
    <source>
        <dbReference type="EMBL" id="MBD8122907.1"/>
    </source>
</evidence>
<keyword evidence="4" id="KW-0804">Transcription</keyword>
<dbReference type="EMBL" id="JACYNP010000007">
    <property type="protein sequence ID" value="MBD8122907.1"/>
    <property type="molecule type" value="Genomic_DNA"/>
</dbReference>
<dbReference type="SUPFAM" id="SSF53850">
    <property type="entry name" value="Periplasmic binding protein-like II"/>
    <property type="match status" value="1"/>
</dbReference>
<evidence type="ECO:0000313" key="7">
    <source>
        <dbReference type="Proteomes" id="UP000625247"/>
    </source>
</evidence>
<keyword evidence="2" id="KW-0805">Transcription regulation</keyword>
<dbReference type="RefSeq" id="WP_191944964.1">
    <property type="nucleotide sequence ID" value="NZ_JACYNP010000007.1"/>
</dbReference>
<dbReference type="Pfam" id="PF00126">
    <property type="entry name" value="HTH_1"/>
    <property type="match status" value="1"/>
</dbReference>
<dbReference type="InterPro" id="IPR036388">
    <property type="entry name" value="WH-like_DNA-bd_sf"/>
</dbReference>
<dbReference type="Gene3D" id="3.40.190.10">
    <property type="entry name" value="Periplasmic binding protein-like II"/>
    <property type="match status" value="2"/>
</dbReference>
<proteinExistence type="inferred from homology"/>
<dbReference type="Gene3D" id="1.10.10.10">
    <property type="entry name" value="Winged helix-like DNA-binding domain superfamily/Winged helix DNA-binding domain"/>
    <property type="match status" value="1"/>
</dbReference>